<feature type="transmembrane region" description="Helical" evidence="1">
    <location>
        <begin position="24"/>
        <end position="49"/>
    </location>
</feature>
<dbReference type="GO" id="GO:0036376">
    <property type="term" value="P:sodium ion export across plasma membrane"/>
    <property type="evidence" value="ECO:0007669"/>
    <property type="project" value="InterPro"/>
</dbReference>
<dbReference type="AlphaFoldDB" id="A0A2U8E096"/>
<name>A0A2U8E096_9BACT</name>
<keyword evidence="1" id="KW-0472">Membrane</keyword>
<keyword evidence="1" id="KW-0812">Transmembrane</keyword>
<protein>
    <recommendedName>
        <fullName evidence="4">Oxaloacetate decarboxylase gamma chain</fullName>
    </recommendedName>
</protein>
<dbReference type="Proteomes" id="UP000244896">
    <property type="component" value="Chromosome"/>
</dbReference>
<organism evidence="2 3">
    <name type="scientific">Ereboglobus luteus</name>
    <dbReference type="NCBI Taxonomy" id="1796921"/>
    <lineage>
        <taxon>Bacteria</taxon>
        <taxon>Pseudomonadati</taxon>
        <taxon>Verrucomicrobiota</taxon>
        <taxon>Opitutia</taxon>
        <taxon>Opitutales</taxon>
        <taxon>Opitutaceae</taxon>
        <taxon>Ereboglobus</taxon>
    </lineage>
</organism>
<dbReference type="GO" id="GO:0015081">
    <property type="term" value="F:sodium ion transmembrane transporter activity"/>
    <property type="evidence" value="ECO:0007669"/>
    <property type="project" value="InterPro"/>
</dbReference>
<reference evidence="2 3" key="1">
    <citation type="journal article" date="2018" name="Syst. Appl. Microbiol.">
        <title>Ereboglobus luteus gen. nov. sp. nov. from cockroach guts, and new insights into the oxygen relationship of the genera Opitutus and Didymococcus (Verrucomicrobia: Opitutaceae).</title>
        <authorList>
            <person name="Tegtmeier D."/>
            <person name="Belitz A."/>
            <person name="Radek R."/>
            <person name="Heimerl T."/>
            <person name="Brune A."/>
        </authorList>
    </citation>
    <scope>NUCLEOTIDE SEQUENCE [LARGE SCALE GENOMIC DNA]</scope>
    <source>
        <strain evidence="2 3">Ho45</strain>
    </source>
</reference>
<evidence type="ECO:0008006" key="4">
    <source>
        <dbReference type="Google" id="ProtNLM"/>
    </source>
</evidence>
<dbReference type="EMBL" id="CP023004">
    <property type="protein sequence ID" value="AWI08273.1"/>
    <property type="molecule type" value="Genomic_DNA"/>
</dbReference>
<evidence type="ECO:0000313" key="2">
    <source>
        <dbReference type="EMBL" id="AWI08273.1"/>
    </source>
</evidence>
<evidence type="ECO:0000313" key="3">
    <source>
        <dbReference type="Proteomes" id="UP000244896"/>
    </source>
</evidence>
<accession>A0A2U8E096</accession>
<proteinExistence type="predicted"/>
<dbReference type="OrthoDB" id="200401at2"/>
<keyword evidence="3" id="KW-1185">Reference proteome</keyword>
<dbReference type="KEGG" id="elut:CKA38_02445"/>
<dbReference type="RefSeq" id="WP_108824078.1">
    <property type="nucleotide sequence ID" value="NZ_CP023004.1"/>
</dbReference>
<evidence type="ECO:0000256" key="1">
    <source>
        <dbReference type="SAM" id="Phobius"/>
    </source>
</evidence>
<dbReference type="GO" id="GO:0005886">
    <property type="term" value="C:plasma membrane"/>
    <property type="evidence" value="ECO:0007669"/>
    <property type="project" value="UniProtKB-SubCell"/>
</dbReference>
<keyword evidence="1" id="KW-1133">Transmembrane helix</keyword>
<gene>
    <name evidence="2" type="ORF">CKA38_02445</name>
</gene>
<sequence length="139" mass="14487">MTNTLILLAQTAAPEDAVLFGNKWIALAVILSGVAIFIALIALFGRILAATHPDEKKTAGAKAKPAAPAPLVVEVPNASTDTPSPQILAVIAASVATVFGPKARIAGVQTAKPPTVEALMQMWSLEGRRQIYTSHNPRG</sequence>